<accession>A0ABN9RHZ2</accession>
<evidence type="ECO:0000256" key="1">
    <source>
        <dbReference type="SAM" id="MobiDB-lite"/>
    </source>
</evidence>
<sequence length="378" mass="39703">MMSRTGTSMNVGMLRKDDAVGPPGAVPGAGGDEAAGRERAAARARHRPTAESWTHDDARWRQPLQGPFRPAPRASHTAVLESPAREGEDACVLVFGGLGEGLAPARDTYRVRITKSEDQALEAAWSCVDEGGSGRCETAPWEQQSQPRPRACHSAVFWQQGQLMVVFGGLCLGLEGEACAYGDTWLLHADSGAQGDRPAPAAWKRPLAQGGAPARRWGHGACLVAGPRLQHAGVRGRRRVGAAALGLLAAGAGGDVLARPRGEPGPPRPPPRAAAAPSGRCAASWAGPEQVAIVWGGRELWLWRGPEQPGQPGAARRGLEAPERRGIDDLLRGARAAAEEPARADAEAESPSPPPKGVGLGQLPEPPREFFGRLPQGK</sequence>
<feature type="compositionally biased region" description="Pro residues" evidence="1">
    <location>
        <begin position="263"/>
        <end position="272"/>
    </location>
</feature>
<feature type="region of interest" description="Disordered" evidence="1">
    <location>
        <begin position="255"/>
        <end position="279"/>
    </location>
</feature>
<feature type="region of interest" description="Disordered" evidence="1">
    <location>
        <begin position="1"/>
        <end position="59"/>
    </location>
</feature>
<proteinExistence type="predicted"/>
<comment type="caution">
    <text evidence="2">The sequence shown here is derived from an EMBL/GenBank/DDBJ whole genome shotgun (WGS) entry which is preliminary data.</text>
</comment>
<gene>
    <name evidence="2" type="ORF">PCOR1329_LOCUS20574</name>
</gene>
<feature type="non-terminal residue" evidence="2">
    <location>
        <position position="378"/>
    </location>
</feature>
<dbReference type="SUPFAM" id="SSF50965">
    <property type="entry name" value="Galactose oxidase, central domain"/>
    <property type="match status" value="1"/>
</dbReference>
<feature type="compositionally biased region" description="Basic and acidic residues" evidence="1">
    <location>
        <begin position="317"/>
        <end position="346"/>
    </location>
</feature>
<evidence type="ECO:0000313" key="3">
    <source>
        <dbReference type="Proteomes" id="UP001189429"/>
    </source>
</evidence>
<name>A0ABN9RHZ2_9DINO</name>
<protein>
    <submittedName>
        <fullName evidence="2">Uncharacterized protein</fullName>
    </submittedName>
</protein>
<evidence type="ECO:0000313" key="2">
    <source>
        <dbReference type="EMBL" id="CAK0818228.1"/>
    </source>
</evidence>
<dbReference type="EMBL" id="CAUYUJ010006669">
    <property type="protein sequence ID" value="CAK0818228.1"/>
    <property type="molecule type" value="Genomic_DNA"/>
</dbReference>
<reference evidence="2" key="1">
    <citation type="submission" date="2023-10" db="EMBL/GenBank/DDBJ databases">
        <authorList>
            <person name="Chen Y."/>
            <person name="Shah S."/>
            <person name="Dougan E. K."/>
            <person name="Thang M."/>
            <person name="Chan C."/>
        </authorList>
    </citation>
    <scope>NUCLEOTIDE SEQUENCE [LARGE SCALE GENOMIC DNA]</scope>
</reference>
<dbReference type="Gene3D" id="2.120.10.80">
    <property type="entry name" value="Kelch-type beta propeller"/>
    <property type="match status" value="1"/>
</dbReference>
<organism evidence="2 3">
    <name type="scientific">Prorocentrum cordatum</name>
    <dbReference type="NCBI Taxonomy" id="2364126"/>
    <lineage>
        <taxon>Eukaryota</taxon>
        <taxon>Sar</taxon>
        <taxon>Alveolata</taxon>
        <taxon>Dinophyceae</taxon>
        <taxon>Prorocentrales</taxon>
        <taxon>Prorocentraceae</taxon>
        <taxon>Prorocentrum</taxon>
    </lineage>
</organism>
<dbReference type="InterPro" id="IPR015915">
    <property type="entry name" value="Kelch-typ_b-propeller"/>
</dbReference>
<keyword evidence="3" id="KW-1185">Reference proteome</keyword>
<dbReference type="Proteomes" id="UP001189429">
    <property type="component" value="Unassembled WGS sequence"/>
</dbReference>
<dbReference type="InterPro" id="IPR011043">
    <property type="entry name" value="Gal_Oxase/kelch_b-propeller"/>
</dbReference>
<feature type="compositionally biased region" description="Polar residues" evidence="1">
    <location>
        <begin position="1"/>
        <end position="10"/>
    </location>
</feature>
<feature type="region of interest" description="Disordered" evidence="1">
    <location>
        <begin position="304"/>
        <end position="378"/>
    </location>
</feature>
<dbReference type="PANTHER" id="PTHR23244">
    <property type="entry name" value="KELCH REPEAT DOMAIN"/>
    <property type="match status" value="1"/>
</dbReference>